<sequence length="81" mass="9765">MEELELFSHSFGDSSLENSVEHCFSLLFFSAEDKSLKLMQLTSVKLVFYYFRILYYTRRRRVFLEYSHLPIAGMGRRRQKD</sequence>
<dbReference type="AlphaFoldDB" id="A1HSY9"/>
<keyword evidence="3" id="KW-1185">Reference proteome</keyword>
<dbReference type="EMBL" id="AAWL01000020">
    <property type="protein sequence ID" value="EAX46871.1"/>
    <property type="molecule type" value="Genomic_DNA"/>
</dbReference>
<reference evidence="2 3" key="1">
    <citation type="submission" date="2007-01" db="EMBL/GenBank/DDBJ databases">
        <title>Annotation of the draft genome assembly of Thermosinus carboxydivorans Nor1.</title>
        <authorList>
            <consortium name="US DOE Joint Genome Institute (JGI-ORNL)"/>
            <person name="Larimer F."/>
            <person name="Land M."/>
            <person name="Hauser L."/>
        </authorList>
    </citation>
    <scope>NUCLEOTIDE SEQUENCE [LARGE SCALE GENOMIC DNA]</scope>
    <source>
        <strain evidence="2 3">Nor1</strain>
    </source>
</reference>
<protein>
    <submittedName>
        <fullName evidence="2">Uncharacterized protein</fullName>
    </submittedName>
</protein>
<reference evidence="2 3" key="2">
    <citation type="submission" date="2007-01" db="EMBL/GenBank/DDBJ databases">
        <title>Sequencing of the draft genome and assembly of Thermosinus carboxydivorans Nor1.</title>
        <authorList>
            <consortium name="US DOE Joint Genome Institute (JGI-PGF)"/>
            <person name="Copeland A."/>
            <person name="Lucas S."/>
            <person name="Lapidus A."/>
            <person name="Barry K."/>
            <person name="Glavina del Rio T."/>
            <person name="Dalin E."/>
            <person name="Tice H."/>
            <person name="Bruce D."/>
            <person name="Pitluck S."/>
            <person name="Richardson P."/>
        </authorList>
    </citation>
    <scope>NUCLEOTIDE SEQUENCE [LARGE SCALE GENOMIC DNA]</scope>
    <source>
        <strain evidence="2 3">Nor1</strain>
    </source>
</reference>
<evidence type="ECO:0000313" key="2">
    <source>
        <dbReference type="EMBL" id="EAX46871.1"/>
    </source>
</evidence>
<keyword evidence="1" id="KW-1133">Transmembrane helix</keyword>
<proteinExistence type="predicted"/>
<name>A1HSY9_9FIRM</name>
<evidence type="ECO:0000313" key="3">
    <source>
        <dbReference type="Proteomes" id="UP000005139"/>
    </source>
</evidence>
<feature type="transmembrane region" description="Helical" evidence="1">
    <location>
        <begin position="38"/>
        <end position="55"/>
    </location>
</feature>
<comment type="caution">
    <text evidence="2">The sequence shown here is derived from an EMBL/GenBank/DDBJ whole genome shotgun (WGS) entry which is preliminary data.</text>
</comment>
<dbReference type="RefSeq" id="WP_007290170.1">
    <property type="nucleotide sequence ID" value="NZ_AAWL01000020.1"/>
</dbReference>
<organism evidence="2 3">
    <name type="scientific">Thermosinus carboxydivorans Nor1</name>
    <dbReference type="NCBI Taxonomy" id="401526"/>
    <lineage>
        <taxon>Bacteria</taxon>
        <taxon>Bacillati</taxon>
        <taxon>Bacillota</taxon>
        <taxon>Negativicutes</taxon>
        <taxon>Selenomonadales</taxon>
        <taxon>Sporomusaceae</taxon>
        <taxon>Thermosinus</taxon>
    </lineage>
</organism>
<gene>
    <name evidence="2" type="ORF">TcarDRAFT_0559</name>
</gene>
<evidence type="ECO:0000256" key="1">
    <source>
        <dbReference type="SAM" id="Phobius"/>
    </source>
</evidence>
<keyword evidence="1" id="KW-0472">Membrane</keyword>
<accession>A1HSY9</accession>
<keyword evidence="1" id="KW-0812">Transmembrane</keyword>
<dbReference type="Proteomes" id="UP000005139">
    <property type="component" value="Unassembled WGS sequence"/>
</dbReference>